<proteinExistence type="predicted"/>
<comment type="caution">
    <text evidence="3">The sequence shown here is derived from an EMBL/GenBank/DDBJ whole genome shotgun (WGS) entry which is preliminary data.</text>
</comment>
<feature type="compositionally biased region" description="Basic and acidic residues" evidence="1">
    <location>
        <begin position="28"/>
        <end position="37"/>
    </location>
</feature>
<feature type="compositionally biased region" description="Polar residues" evidence="1">
    <location>
        <begin position="38"/>
        <end position="50"/>
    </location>
</feature>
<evidence type="ECO:0000256" key="2">
    <source>
        <dbReference type="SAM" id="Phobius"/>
    </source>
</evidence>
<dbReference type="Proteomes" id="UP000237000">
    <property type="component" value="Unassembled WGS sequence"/>
</dbReference>
<keyword evidence="2" id="KW-0472">Membrane</keyword>
<evidence type="ECO:0008006" key="5">
    <source>
        <dbReference type="Google" id="ProtNLM"/>
    </source>
</evidence>
<name>A0A2P5CJC5_TREOI</name>
<accession>A0A2P5CJC5</accession>
<evidence type="ECO:0000256" key="1">
    <source>
        <dbReference type="SAM" id="MobiDB-lite"/>
    </source>
</evidence>
<feature type="region of interest" description="Disordered" evidence="1">
    <location>
        <begin position="28"/>
        <end position="50"/>
    </location>
</feature>
<dbReference type="EMBL" id="JXTC01000358">
    <property type="protein sequence ID" value="PON61116.1"/>
    <property type="molecule type" value="Genomic_DNA"/>
</dbReference>
<reference evidence="4" key="1">
    <citation type="submission" date="2016-06" db="EMBL/GenBank/DDBJ databases">
        <title>Parallel loss of symbiosis genes in relatives of nitrogen-fixing non-legume Parasponia.</title>
        <authorList>
            <person name="Van Velzen R."/>
            <person name="Holmer R."/>
            <person name="Bu F."/>
            <person name="Rutten L."/>
            <person name="Van Zeijl A."/>
            <person name="Liu W."/>
            <person name="Santuari L."/>
            <person name="Cao Q."/>
            <person name="Sharma T."/>
            <person name="Shen D."/>
            <person name="Roswanjaya Y."/>
            <person name="Wardhani T."/>
            <person name="Kalhor M.S."/>
            <person name="Jansen J."/>
            <person name="Van den Hoogen J."/>
            <person name="Gungor B."/>
            <person name="Hartog M."/>
            <person name="Hontelez J."/>
            <person name="Verver J."/>
            <person name="Yang W.-C."/>
            <person name="Schijlen E."/>
            <person name="Repin R."/>
            <person name="Schilthuizen M."/>
            <person name="Schranz E."/>
            <person name="Heidstra R."/>
            <person name="Miyata K."/>
            <person name="Fedorova E."/>
            <person name="Kohlen W."/>
            <person name="Bisseling T."/>
            <person name="Smit S."/>
            <person name="Geurts R."/>
        </authorList>
    </citation>
    <scope>NUCLEOTIDE SEQUENCE [LARGE SCALE GENOMIC DNA]</scope>
    <source>
        <strain evidence="4">cv. RG33-2</strain>
    </source>
</reference>
<sequence length="145" mass="16374">MNSELNEEENHFLYAMQLGSSCRIGPSLDHRESRPRSSSDPGPNSFRAPNSEPSCPPWFLIACFAFSQLILFSLALSPPTTLTIMGMSSGCGFWKVVIHVVWAHGMRKDGRFGELFKLSMKEFNPIFMKMILETYKGFLRSNFVG</sequence>
<keyword evidence="2" id="KW-1133">Transmembrane helix</keyword>
<protein>
    <recommendedName>
        <fullName evidence="5">Transmembrane protein</fullName>
    </recommendedName>
</protein>
<feature type="transmembrane region" description="Helical" evidence="2">
    <location>
        <begin position="57"/>
        <end position="76"/>
    </location>
</feature>
<gene>
    <name evidence="3" type="ORF">TorRG33x02_282620</name>
</gene>
<organism evidence="3 4">
    <name type="scientific">Trema orientale</name>
    <name type="common">Charcoal tree</name>
    <name type="synonym">Celtis orientalis</name>
    <dbReference type="NCBI Taxonomy" id="63057"/>
    <lineage>
        <taxon>Eukaryota</taxon>
        <taxon>Viridiplantae</taxon>
        <taxon>Streptophyta</taxon>
        <taxon>Embryophyta</taxon>
        <taxon>Tracheophyta</taxon>
        <taxon>Spermatophyta</taxon>
        <taxon>Magnoliopsida</taxon>
        <taxon>eudicotyledons</taxon>
        <taxon>Gunneridae</taxon>
        <taxon>Pentapetalae</taxon>
        <taxon>rosids</taxon>
        <taxon>fabids</taxon>
        <taxon>Rosales</taxon>
        <taxon>Cannabaceae</taxon>
        <taxon>Trema</taxon>
    </lineage>
</organism>
<dbReference type="InParanoid" id="A0A2P5CJC5"/>
<dbReference type="AlphaFoldDB" id="A0A2P5CJC5"/>
<evidence type="ECO:0000313" key="4">
    <source>
        <dbReference type="Proteomes" id="UP000237000"/>
    </source>
</evidence>
<evidence type="ECO:0000313" key="3">
    <source>
        <dbReference type="EMBL" id="PON61116.1"/>
    </source>
</evidence>
<keyword evidence="2" id="KW-0812">Transmembrane</keyword>
<keyword evidence="4" id="KW-1185">Reference proteome</keyword>
<feature type="transmembrane region" description="Helical" evidence="2">
    <location>
        <begin position="82"/>
        <end position="102"/>
    </location>
</feature>